<evidence type="ECO:0000313" key="2">
    <source>
        <dbReference type="EMBL" id="ONI02718.1"/>
    </source>
</evidence>
<dbReference type="PANTHER" id="PTHR21477">
    <property type="entry name" value="ZGC:172139"/>
    <property type="match status" value="1"/>
</dbReference>
<keyword evidence="1" id="KW-1133">Transmembrane helix</keyword>
<evidence type="ECO:0000256" key="1">
    <source>
        <dbReference type="SAM" id="Phobius"/>
    </source>
</evidence>
<keyword evidence="1" id="KW-0812">Transmembrane</keyword>
<keyword evidence="1" id="KW-0472">Membrane</keyword>
<name>A0A251NTY8_PRUPE</name>
<sequence>MDHQLAKKGFDYARKRKKWLFVAAALGFSGYGVYRVYNLPSVSQKRKRISKLLGALVSIAEVVSDSAESIGVVSKDLRDFLKSDSDKIPNSLKQVSKITRSGEFSESVVKLTQAVTLGVLLGYRSEARNDGDNGISSNSSFTDQVMDKLFTNAGSGFVSVVVGSFARNLVLAFYSDEKSGGGSNSNNSPSMDHFVSETNSVPTWVDVVCDKKCRDLIGDCIQLFVSTAVAVYLDKTVNINTYDDIFSGLTNPKHETKVRDMLSSVCNGAVETLIRTSHQVLANSTSKANPSNLNSSSYLAIDESRTPARDEGFSEKALSMHSKATNVDDETKDSGWVGKVSSTLAVPSNRRFVLDVTGRVASETVRSFLEFSSEKLFDGMKGYANSVREETVDKGFGIVRYANSVREETVDKGFGIVRYAVGKSSVIATVWLSLCLHIMDSPWALVPA</sequence>
<dbReference type="Proteomes" id="UP000006882">
    <property type="component" value="Chromosome G6"/>
</dbReference>
<reference evidence="2 3" key="1">
    <citation type="journal article" date="2013" name="Nat. Genet.">
        <title>The high-quality draft genome of peach (Prunus persica) identifies unique patterns of genetic diversity, domestication and genome evolution.</title>
        <authorList>
            <consortium name="International Peach Genome Initiative"/>
            <person name="Verde I."/>
            <person name="Abbott A.G."/>
            <person name="Scalabrin S."/>
            <person name="Jung S."/>
            <person name="Shu S."/>
            <person name="Marroni F."/>
            <person name="Zhebentyayeva T."/>
            <person name="Dettori M.T."/>
            <person name="Grimwood J."/>
            <person name="Cattonaro F."/>
            <person name="Zuccolo A."/>
            <person name="Rossini L."/>
            <person name="Jenkins J."/>
            <person name="Vendramin E."/>
            <person name="Meisel L.A."/>
            <person name="Decroocq V."/>
            <person name="Sosinski B."/>
            <person name="Prochnik S."/>
            <person name="Mitros T."/>
            <person name="Policriti A."/>
            <person name="Cipriani G."/>
            <person name="Dondini L."/>
            <person name="Ficklin S."/>
            <person name="Goodstein D.M."/>
            <person name="Xuan P."/>
            <person name="Del Fabbro C."/>
            <person name="Aramini V."/>
            <person name="Copetti D."/>
            <person name="Gonzalez S."/>
            <person name="Horner D.S."/>
            <person name="Falchi R."/>
            <person name="Lucas S."/>
            <person name="Mica E."/>
            <person name="Maldonado J."/>
            <person name="Lazzari B."/>
            <person name="Bielenberg D."/>
            <person name="Pirona R."/>
            <person name="Miculan M."/>
            <person name="Barakat A."/>
            <person name="Testolin R."/>
            <person name="Stella A."/>
            <person name="Tartarini S."/>
            <person name="Tonutti P."/>
            <person name="Arus P."/>
            <person name="Orellana A."/>
            <person name="Wells C."/>
            <person name="Main D."/>
            <person name="Vizzotto G."/>
            <person name="Silva H."/>
            <person name="Salamini F."/>
            <person name="Schmutz J."/>
            <person name="Morgante M."/>
            <person name="Rokhsar D.S."/>
        </authorList>
    </citation>
    <scope>NUCLEOTIDE SEQUENCE [LARGE SCALE GENOMIC DNA]</scope>
    <source>
        <strain evidence="3">cv. Nemared</strain>
    </source>
</reference>
<accession>A0A251NTY8</accession>
<dbReference type="OrthoDB" id="1641131at2759"/>
<gene>
    <name evidence="2" type="ORF">PRUPE_6G217700</name>
</gene>
<evidence type="ECO:0000313" key="3">
    <source>
        <dbReference type="Proteomes" id="UP000006882"/>
    </source>
</evidence>
<feature type="transmembrane region" description="Helical" evidence="1">
    <location>
        <begin position="20"/>
        <end position="37"/>
    </location>
</feature>
<dbReference type="EMBL" id="CM007656">
    <property type="protein sequence ID" value="ONI02718.1"/>
    <property type="molecule type" value="Genomic_DNA"/>
</dbReference>
<dbReference type="Gramene" id="ONI02718">
    <property type="protein sequence ID" value="ONI02718"/>
    <property type="gene ID" value="PRUPE_6G217700"/>
</dbReference>
<dbReference type="eggNOG" id="ENOG502QRNR">
    <property type="taxonomic scope" value="Eukaryota"/>
</dbReference>
<proteinExistence type="predicted"/>
<dbReference type="InterPro" id="IPR019141">
    <property type="entry name" value="DUF2045"/>
</dbReference>
<dbReference type="AlphaFoldDB" id="A0A251NTY8"/>
<keyword evidence="3" id="KW-1185">Reference proteome</keyword>
<protein>
    <recommendedName>
        <fullName evidence="4">Protein PHLOEM PROTEIN 2-LIKE A10</fullName>
    </recommendedName>
</protein>
<evidence type="ECO:0008006" key="4">
    <source>
        <dbReference type="Google" id="ProtNLM"/>
    </source>
</evidence>
<dbReference type="PANTHER" id="PTHR21477:SF12">
    <property type="entry name" value="PROTEIN PHLOEM PROTEIN 2-LIKE A10"/>
    <property type="match status" value="1"/>
</dbReference>
<organism evidence="2 3">
    <name type="scientific">Prunus persica</name>
    <name type="common">Peach</name>
    <name type="synonym">Amygdalus persica</name>
    <dbReference type="NCBI Taxonomy" id="3760"/>
    <lineage>
        <taxon>Eukaryota</taxon>
        <taxon>Viridiplantae</taxon>
        <taxon>Streptophyta</taxon>
        <taxon>Embryophyta</taxon>
        <taxon>Tracheophyta</taxon>
        <taxon>Spermatophyta</taxon>
        <taxon>Magnoliopsida</taxon>
        <taxon>eudicotyledons</taxon>
        <taxon>Gunneridae</taxon>
        <taxon>Pentapetalae</taxon>
        <taxon>rosids</taxon>
        <taxon>fabids</taxon>
        <taxon>Rosales</taxon>
        <taxon>Rosaceae</taxon>
        <taxon>Amygdaloideae</taxon>
        <taxon>Amygdaleae</taxon>
        <taxon>Prunus</taxon>
    </lineage>
</organism>